<proteinExistence type="predicted"/>
<accession>A0ABP6I6H5</accession>
<name>A0ABP6I6H5_9ACTN</name>
<protein>
    <submittedName>
        <fullName evidence="1">Uncharacterized protein</fullName>
    </submittedName>
</protein>
<organism evidence="1 2">
    <name type="scientific">Streptosporangium fragile</name>
    <dbReference type="NCBI Taxonomy" id="46186"/>
    <lineage>
        <taxon>Bacteria</taxon>
        <taxon>Bacillati</taxon>
        <taxon>Actinomycetota</taxon>
        <taxon>Actinomycetes</taxon>
        <taxon>Streptosporangiales</taxon>
        <taxon>Streptosporangiaceae</taxon>
        <taxon>Streptosporangium</taxon>
    </lineage>
</organism>
<gene>
    <name evidence="1" type="ORF">GCM10010517_06750</name>
</gene>
<sequence>MIKVAFGHVADGEEAPGKAFSLLGGDGQGADAAVRIAQPPRQFVF</sequence>
<evidence type="ECO:0000313" key="2">
    <source>
        <dbReference type="Proteomes" id="UP001500831"/>
    </source>
</evidence>
<reference evidence="2" key="1">
    <citation type="journal article" date="2019" name="Int. J. Syst. Evol. Microbiol.">
        <title>The Global Catalogue of Microorganisms (GCM) 10K type strain sequencing project: providing services to taxonomists for standard genome sequencing and annotation.</title>
        <authorList>
            <consortium name="The Broad Institute Genomics Platform"/>
            <consortium name="The Broad Institute Genome Sequencing Center for Infectious Disease"/>
            <person name="Wu L."/>
            <person name="Ma J."/>
        </authorList>
    </citation>
    <scope>NUCLEOTIDE SEQUENCE [LARGE SCALE GENOMIC DNA]</scope>
    <source>
        <strain evidence="2">JCM 6242</strain>
    </source>
</reference>
<dbReference type="Proteomes" id="UP001500831">
    <property type="component" value="Unassembled WGS sequence"/>
</dbReference>
<comment type="caution">
    <text evidence="1">The sequence shown here is derived from an EMBL/GenBank/DDBJ whole genome shotgun (WGS) entry which is preliminary data.</text>
</comment>
<dbReference type="EMBL" id="BAAAVI010000003">
    <property type="protein sequence ID" value="GAA2849403.1"/>
    <property type="molecule type" value="Genomic_DNA"/>
</dbReference>
<evidence type="ECO:0000313" key="1">
    <source>
        <dbReference type="EMBL" id="GAA2849403.1"/>
    </source>
</evidence>
<keyword evidence="2" id="KW-1185">Reference proteome</keyword>